<dbReference type="GO" id="GO:0016740">
    <property type="term" value="F:transferase activity"/>
    <property type="evidence" value="ECO:0007669"/>
    <property type="project" value="UniProtKB-KW"/>
</dbReference>
<sequence length="222" mass="23297">MPFRDRTEAGRRLAAELDHLAGADVVVVGLPRGGMVVAAEVAVALRAPLDLVVVRRIPLPAAPEVAMGAVAEGGAVVRDERVTERAGVGAEQFRSALDHEQAELTRRVQRFRGLRPRLPLAGRTAVVVDDGVATGATARAACAAVRACGAARVVLAVPVCAPGAPARLRTAADEVVVVETPEPFRAVSDAYRHFGQVGDDEVVDLLRRAVADRVGATSRRRG</sequence>
<comment type="caution">
    <text evidence="2">The sequence shown here is derived from an EMBL/GenBank/DDBJ whole genome shotgun (WGS) entry which is preliminary data.</text>
</comment>
<accession>A0A562ILL8</accession>
<dbReference type="Pfam" id="PF00156">
    <property type="entry name" value="Pribosyltran"/>
    <property type="match status" value="1"/>
</dbReference>
<evidence type="ECO:0000313" key="2">
    <source>
        <dbReference type="EMBL" id="TWH71907.1"/>
    </source>
</evidence>
<reference evidence="2 3" key="1">
    <citation type="submission" date="2019-07" db="EMBL/GenBank/DDBJ databases">
        <title>R&amp;d 2014.</title>
        <authorList>
            <person name="Klenk H.-P."/>
        </authorList>
    </citation>
    <scope>NUCLEOTIDE SEQUENCE [LARGE SCALE GENOMIC DNA]</scope>
    <source>
        <strain evidence="2 3">DSM 45764</strain>
    </source>
</reference>
<protein>
    <submittedName>
        <fullName evidence="2">Putative phosphoribosyl transferase</fullName>
    </submittedName>
</protein>
<dbReference type="InterPro" id="IPR000836">
    <property type="entry name" value="PRTase_dom"/>
</dbReference>
<dbReference type="SUPFAM" id="SSF53271">
    <property type="entry name" value="PRTase-like"/>
    <property type="match status" value="1"/>
</dbReference>
<feature type="domain" description="Phosphoribosyltransferase" evidence="1">
    <location>
        <begin position="9"/>
        <end position="169"/>
    </location>
</feature>
<organism evidence="2 3">
    <name type="scientific">Modestobacter roseus</name>
    <dbReference type="NCBI Taxonomy" id="1181884"/>
    <lineage>
        <taxon>Bacteria</taxon>
        <taxon>Bacillati</taxon>
        <taxon>Actinomycetota</taxon>
        <taxon>Actinomycetes</taxon>
        <taxon>Geodermatophilales</taxon>
        <taxon>Geodermatophilaceae</taxon>
        <taxon>Modestobacter</taxon>
    </lineage>
</organism>
<dbReference type="CDD" id="cd06223">
    <property type="entry name" value="PRTases_typeI"/>
    <property type="match status" value="1"/>
</dbReference>
<dbReference type="RefSeq" id="WP_166520919.1">
    <property type="nucleotide sequence ID" value="NZ_JABGDC010000097.1"/>
</dbReference>
<evidence type="ECO:0000313" key="3">
    <source>
        <dbReference type="Proteomes" id="UP000321490"/>
    </source>
</evidence>
<dbReference type="Gene3D" id="3.30.1310.20">
    <property type="entry name" value="PRTase-like"/>
    <property type="match status" value="1"/>
</dbReference>
<dbReference type="InterPro" id="IPR029057">
    <property type="entry name" value="PRTase-like"/>
</dbReference>
<keyword evidence="3" id="KW-1185">Reference proteome</keyword>
<gene>
    <name evidence="2" type="ORF">JD78_00407</name>
</gene>
<evidence type="ECO:0000259" key="1">
    <source>
        <dbReference type="Pfam" id="PF00156"/>
    </source>
</evidence>
<proteinExistence type="predicted"/>
<dbReference type="EMBL" id="VLKF01000001">
    <property type="protein sequence ID" value="TWH71907.1"/>
    <property type="molecule type" value="Genomic_DNA"/>
</dbReference>
<dbReference type="Gene3D" id="3.40.50.2020">
    <property type="match status" value="1"/>
</dbReference>
<dbReference type="AlphaFoldDB" id="A0A562ILL8"/>
<keyword evidence="2" id="KW-0808">Transferase</keyword>
<dbReference type="Proteomes" id="UP000321490">
    <property type="component" value="Unassembled WGS sequence"/>
</dbReference>
<name>A0A562ILL8_9ACTN</name>